<keyword evidence="2" id="KW-0472">Membrane</keyword>
<protein>
    <submittedName>
        <fullName evidence="4">DMT family transporter</fullName>
    </submittedName>
</protein>
<dbReference type="EMBL" id="JBHLUN010000009">
    <property type="protein sequence ID" value="MFC0409313.1"/>
    <property type="molecule type" value="Genomic_DNA"/>
</dbReference>
<comment type="caution">
    <text evidence="4">The sequence shown here is derived from an EMBL/GenBank/DDBJ whole genome shotgun (WGS) entry which is preliminary data.</text>
</comment>
<feature type="compositionally biased region" description="Pro residues" evidence="1">
    <location>
        <begin position="316"/>
        <end position="336"/>
    </location>
</feature>
<feature type="transmembrane region" description="Helical" evidence="2">
    <location>
        <begin position="192"/>
        <end position="211"/>
    </location>
</feature>
<feature type="transmembrane region" description="Helical" evidence="2">
    <location>
        <begin position="79"/>
        <end position="99"/>
    </location>
</feature>
<feature type="transmembrane region" description="Helical" evidence="2">
    <location>
        <begin position="49"/>
        <end position="67"/>
    </location>
</feature>
<keyword evidence="2" id="KW-0812">Transmembrane</keyword>
<accession>A0ABV6JUA7</accession>
<feature type="transmembrane region" description="Helical" evidence="2">
    <location>
        <begin position="251"/>
        <end position="271"/>
    </location>
</feature>
<dbReference type="Pfam" id="PF00892">
    <property type="entry name" value="EamA"/>
    <property type="match status" value="2"/>
</dbReference>
<evidence type="ECO:0000313" key="5">
    <source>
        <dbReference type="Proteomes" id="UP001589865"/>
    </source>
</evidence>
<feature type="transmembrane region" description="Helical" evidence="2">
    <location>
        <begin position="277"/>
        <end position="295"/>
    </location>
</feature>
<sequence length="336" mass="36621">MTETAPSTANRLDNTVKAIGLVTLSYLLNTFSDAALKWVLPEVGSAGAMFWRGCFGALSVLLLGQSWRRGALATLRPHNGWLLFGRGAFNCLVSLLYYVAWTRGMSLVDTYVVAATTPLILTVMAVPLLGEKVGWRRWTSTTVGLAGVLFMLQPGGALWRPESLLMLLAVTLLAVTRIWTRMLARTDRPESIAFWLMVAQILGGIASYPFFPAEHFIPRPTTLLLLAMCSMFYGFMHFTIARAYAMAPVSVLAPIEYSPILWGLGLGLAIWGELPSWTTIIGAVVVIAAGLFNLHRERVRLNSQRIASEALAMPGPATPPRPVTTPLPPPARARAS</sequence>
<dbReference type="Proteomes" id="UP001589865">
    <property type="component" value="Unassembled WGS sequence"/>
</dbReference>
<gene>
    <name evidence="4" type="ORF">ACFFGY_13730</name>
</gene>
<organism evidence="4 5">
    <name type="scientific">Roseomonas elaeocarpi</name>
    <dbReference type="NCBI Taxonomy" id="907779"/>
    <lineage>
        <taxon>Bacteria</taxon>
        <taxon>Pseudomonadati</taxon>
        <taxon>Pseudomonadota</taxon>
        <taxon>Alphaproteobacteria</taxon>
        <taxon>Acetobacterales</taxon>
        <taxon>Roseomonadaceae</taxon>
        <taxon>Roseomonas</taxon>
    </lineage>
</organism>
<dbReference type="PANTHER" id="PTHR22911">
    <property type="entry name" value="ACYL-MALONYL CONDENSING ENZYME-RELATED"/>
    <property type="match status" value="1"/>
</dbReference>
<feature type="transmembrane region" description="Helical" evidence="2">
    <location>
        <begin position="223"/>
        <end position="244"/>
    </location>
</feature>
<dbReference type="InterPro" id="IPR037185">
    <property type="entry name" value="EmrE-like"/>
</dbReference>
<reference evidence="4 5" key="1">
    <citation type="submission" date="2024-09" db="EMBL/GenBank/DDBJ databases">
        <authorList>
            <person name="Sun Q."/>
            <person name="Mori K."/>
        </authorList>
    </citation>
    <scope>NUCLEOTIDE SEQUENCE [LARGE SCALE GENOMIC DNA]</scope>
    <source>
        <strain evidence="4 5">TBRC 5777</strain>
    </source>
</reference>
<feature type="transmembrane region" description="Helical" evidence="2">
    <location>
        <begin position="111"/>
        <end position="129"/>
    </location>
</feature>
<evidence type="ECO:0000313" key="4">
    <source>
        <dbReference type="EMBL" id="MFC0409313.1"/>
    </source>
</evidence>
<keyword evidence="2" id="KW-1133">Transmembrane helix</keyword>
<dbReference type="SUPFAM" id="SSF103481">
    <property type="entry name" value="Multidrug resistance efflux transporter EmrE"/>
    <property type="match status" value="2"/>
</dbReference>
<proteinExistence type="predicted"/>
<feature type="domain" description="EamA" evidence="3">
    <location>
        <begin position="164"/>
        <end position="290"/>
    </location>
</feature>
<dbReference type="InterPro" id="IPR000620">
    <property type="entry name" value="EamA_dom"/>
</dbReference>
<dbReference type="RefSeq" id="WP_377045067.1">
    <property type="nucleotide sequence ID" value="NZ_JBHLUN010000009.1"/>
</dbReference>
<feature type="region of interest" description="Disordered" evidence="1">
    <location>
        <begin position="312"/>
        <end position="336"/>
    </location>
</feature>
<feature type="domain" description="EamA" evidence="3">
    <location>
        <begin position="19"/>
        <end position="152"/>
    </location>
</feature>
<keyword evidence="5" id="KW-1185">Reference proteome</keyword>
<feature type="transmembrane region" description="Helical" evidence="2">
    <location>
        <begin position="141"/>
        <end position="158"/>
    </location>
</feature>
<evidence type="ECO:0000256" key="2">
    <source>
        <dbReference type="SAM" id="Phobius"/>
    </source>
</evidence>
<evidence type="ECO:0000259" key="3">
    <source>
        <dbReference type="Pfam" id="PF00892"/>
    </source>
</evidence>
<evidence type="ECO:0000256" key="1">
    <source>
        <dbReference type="SAM" id="MobiDB-lite"/>
    </source>
</evidence>
<dbReference type="PANTHER" id="PTHR22911:SF135">
    <property type="entry name" value="BLR4310 PROTEIN"/>
    <property type="match status" value="1"/>
</dbReference>
<feature type="transmembrane region" description="Helical" evidence="2">
    <location>
        <begin position="164"/>
        <end position="180"/>
    </location>
</feature>
<name>A0ABV6JUA7_9PROT</name>